<feature type="compositionally biased region" description="Polar residues" evidence="1">
    <location>
        <begin position="785"/>
        <end position="794"/>
    </location>
</feature>
<keyword evidence="3" id="KW-1185">Reference proteome</keyword>
<feature type="region of interest" description="Disordered" evidence="1">
    <location>
        <begin position="332"/>
        <end position="797"/>
    </location>
</feature>
<dbReference type="EMBL" id="JAFEKC020000003">
    <property type="protein sequence ID" value="KAK0515858.1"/>
    <property type="molecule type" value="Genomic_DNA"/>
</dbReference>
<feature type="compositionally biased region" description="Basic and acidic residues" evidence="1">
    <location>
        <begin position="216"/>
        <end position="230"/>
    </location>
</feature>
<accession>A0AA39R9M2</accession>
<feature type="compositionally biased region" description="Low complexity" evidence="1">
    <location>
        <begin position="759"/>
        <end position="777"/>
    </location>
</feature>
<feature type="compositionally biased region" description="Polar residues" evidence="1">
    <location>
        <begin position="616"/>
        <end position="628"/>
    </location>
</feature>
<feature type="compositionally biased region" description="Low complexity" evidence="1">
    <location>
        <begin position="467"/>
        <end position="476"/>
    </location>
</feature>
<gene>
    <name evidence="2" type="ORF">JMJ35_001892</name>
</gene>
<reference evidence="2" key="1">
    <citation type="submission" date="2023-03" db="EMBL/GenBank/DDBJ databases">
        <title>Complete genome of Cladonia borealis.</title>
        <authorList>
            <person name="Park H."/>
        </authorList>
    </citation>
    <scope>NUCLEOTIDE SEQUENCE</scope>
    <source>
        <strain evidence="2">ANT050790</strain>
    </source>
</reference>
<evidence type="ECO:0000313" key="3">
    <source>
        <dbReference type="Proteomes" id="UP001166286"/>
    </source>
</evidence>
<feature type="compositionally biased region" description="Polar residues" evidence="1">
    <location>
        <begin position="668"/>
        <end position="691"/>
    </location>
</feature>
<sequence>MNWTGGRLCRSRNANSSISAKQKNHFAKARAKLQSAQSSTPKRQPFDLGHWRPDYETTHVSPSSSSQQHGHFQHQTILDDYENVRPLVQKLQTLNQLSDSHKRKRPSLEHCVHHVKTEESGGKAMSPIIISSRPSSASSAQSSAPAIATNEDPPRLDSQGSSGLTSIEAKRRRLLQMEDWVGVERRHSKPAHMTFTAAEDRDMIGKRRQMKNSHRVTRDVTHRSSKREAYPGEPRRFDIQSQDFGVGQMSIRIGSAVDRSQASVSSEEMLFDSEVQERNPRKLPAAPVIQPGELGSLPLSDQTHREIRASSAFMDDFSSVAAIFQPEEMEPLPKSAHRHGDIGTPSGSIDDSSSFGFGCQPSRENPPKHKELGLPIGEKDDSETDGVTEASTLLELEPAQEEQSFRLVFENTPQPPGSNWTDSDPIVRDFAYPNVGPSLARSKLSPLSRPQDVSIPDGGAEADDSSSESLASRPRSFGNATNQYYGNHASTSRTQHTERSDNYGSERDPTANSESSQVSDKEIQSLARRKSLDKDKLQPNLEEESIWRSFTMMDEMEDTKSFKARPTSNNSGRELTANQHMDHNAQPSTPKTKPRSPIDDEEQIWRAFIFSDDDNNPTNEWTFESQPPTQSPAPSNPTRTQPSMVAEASTSPIKQNPHLHEASPPLSPSETVSPLEQGFSQRLDSATSHSSDVLAEVSSPTEDPLGPPTAGTAHSETAEPSTELSTTAQRTKSFTFTPWTIPSLSPSDEKHQTEHPPHSSLSAQPPTTTSSSPNLAAFPSDNRHNSLPQPSSSLIAAPASTIYDTTLSSDELHGPSPGPVVAKLMSEHMKVVFTPPKRYRGPCANEPEKTIALGRVLRNGKRVGGQGGGKAKESGKGKGKGRGRTDGEGEGGGDEIVDD</sequence>
<feature type="compositionally biased region" description="Low complexity" evidence="1">
    <location>
        <begin position="342"/>
        <end position="358"/>
    </location>
</feature>
<organism evidence="2 3">
    <name type="scientific">Cladonia borealis</name>
    <dbReference type="NCBI Taxonomy" id="184061"/>
    <lineage>
        <taxon>Eukaryota</taxon>
        <taxon>Fungi</taxon>
        <taxon>Dikarya</taxon>
        <taxon>Ascomycota</taxon>
        <taxon>Pezizomycotina</taxon>
        <taxon>Lecanoromycetes</taxon>
        <taxon>OSLEUM clade</taxon>
        <taxon>Lecanoromycetidae</taxon>
        <taxon>Lecanorales</taxon>
        <taxon>Lecanorineae</taxon>
        <taxon>Cladoniaceae</taxon>
        <taxon>Cladonia</taxon>
    </lineage>
</organism>
<dbReference type="Proteomes" id="UP001166286">
    <property type="component" value="Unassembled WGS sequence"/>
</dbReference>
<dbReference type="AlphaFoldDB" id="A0AA39R9M2"/>
<feature type="compositionally biased region" description="Basic and acidic residues" evidence="1">
    <location>
        <begin position="495"/>
        <end position="509"/>
    </location>
</feature>
<feature type="compositionally biased region" description="Basic residues" evidence="1">
    <location>
        <begin position="22"/>
        <end position="31"/>
    </location>
</feature>
<feature type="compositionally biased region" description="Low complexity" evidence="1">
    <location>
        <begin position="128"/>
        <end position="148"/>
    </location>
</feature>
<feature type="region of interest" description="Disordered" evidence="1">
    <location>
        <begin position="128"/>
        <end position="165"/>
    </location>
</feature>
<feature type="compositionally biased region" description="Basic and acidic residues" evidence="1">
    <location>
        <begin position="747"/>
        <end position="757"/>
    </location>
</feature>
<comment type="caution">
    <text evidence="2">The sequence shown here is derived from an EMBL/GenBank/DDBJ whole genome shotgun (WGS) entry which is preliminary data.</text>
</comment>
<feature type="compositionally biased region" description="Polar residues" evidence="1">
    <location>
        <begin position="636"/>
        <end position="654"/>
    </location>
</feature>
<name>A0AA39R9M2_9LECA</name>
<feature type="compositionally biased region" description="Polar residues" evidence="1">
    <location>
        <begin position="478"/>
        <end position="494"/>
    </location>
</feature>
<evidence type="ECO:0000256" key="1">
    <source>
        <dbReference type="SAM" id="MobiDB-lite"/>
    </source>
</evidence>
<evidence type="ECO:0000313" key="2">
    <source>
        <dbReference type="EMBL" id="KAK0515858.1"/>
    </source>
</evidence>
<feature type="region of interest" description="Disordered" evidence="1">
    <location>
        <begin position="857"/>
        <end position="899"/>
    </location>
</feature>
<feature type="compositionally biased region" description="Acidic residues" evidence="1">
    <location>
        <begin position="888"/>
        <end position="899"/>
    </location>
</feature>
<feature type="compositionally biased region" description="Polar residues" evidence="1">
    <location>
        <begin position="566"/>
        <end position="591"/>
    </location>
</feature>
<protein>
    <submittedName>
        <fullName evidence="2">Uncharacterized protein</fullName>
    </submittedName>
</protein>
<feature type="compositionally biased region" description="Polar residues" evidence="1">
    <location>
        <begin position="712"/>
        <end position="746"/>
    </location>
</feature>
<feature type="region of interest" description="Disordered" evidence="1">
    <location>
        <begin position="1"/>
        <end position="73"/>
    </location>
</feature>
<feature type="compositionally biased region" description="Low complexity" evidence="1">
    <location>
        <begin position="59"/>
        <end position="73"/>
    </location>
</feature>
<feature type="compositionally biased region" description="Polar residues" evidence="1">
    <location>
        <begin position="12"/>
        <end position="21"/>
    </location>
</feature>
<proteinExistence type="predicted"/>
<feature type="region of interest" description="Disordered" evidence="1">
    <location>
        <begin position="208"/>
        <end position="230"/>
    </location>
</feature>